<name>A0A6G1LCQ6_9PEZI</name>
<dbReference type="EMBL" id="ML995824">
    <property type="protein sequence ID" value="KAF2770721.1"/>
    <property type="molecule type" value="Genomic_DNA"/>
</dbReference>
<feature type="chain" id="PRO_5026169986" evidence="2">
    <location>
        <begin position="18"/>
        <end position="167"/>
    </location>
</feature>
<evidence type="ECO:0000313" key="4">
    <source>
        <dbReference type="Proteomes" id="UP000799436"/>
    </source>
</evidence>
<proteinExistence type="predicted"/>
<gene>
    <name evidence="3" type="ORF">EJ03DRAFT_62107</name>
</gene>
<sequence length="167" mass="18580">MEPTLLVLSLLWHWANCATILPRETTWVPEVTYEDSPLDARPLLQKRQPPRCGAETSRSRVSTVHQDVPINGRATIVSTPRSGRIAIRASEQYDPNHRATFVECEVTNQCNCPVRIEIATPSMDPNTGRQPVGHDLATHTNCEFPSVQVLVGTGILNFAITLLAYYC</sequence>
<feature type="region of interest" description="Disordered" evidence="1">
    <location>
        <begin position="41"/>
        <end position="60"/>
    </location>
</feature>
<keyword evidence="2" id="KW-0732">Signal</keyword>
<accession>A0A6G1LCQ6</accession>
<evidence type="ECO:0000313" key="3">
    <source>
        <dbReference type="EMBL" id="KAF2770721.1"/>
    </source>
</evidence>
<evidence type="ECO:0000256" key="1">
    <source>
        <dbReference type="SAM" id="MobiDB-lite"/>
    </source>
</evidence>
<organism evidence="3 4">
    <name type="scientific">Teratosphaeria nubilosa</name>
    <dbReference type="NCBI Taxonomy" id="161662"/>
    <lineage>
        <taxon>Eukaryota</taxon>
        <taxon>Fungi</taxon>
        <taxon>Dikarya</taxon>
        <taxon>Ascomycota</taxon>
        <taxon>Pezizomycotina</taxon>
        <taxon>Dothideomycetes</taxon>
        <taxon>Dothideomycetidae</taxon>
        <taxon>Mycosphaerellales</taxon>
        <taxon>Teratosphaeriaceae</taxon>
        <taxon>Teratosphaeria</taxon>
    </lineage>
</organism>
<dbReference type="AlphaFoldDB" id="A0A6G1LCQ6"/>
<protein>
    <submittedName>
        <fullName evidence="3">Uncharacterized protein</fullName>
    </submittedName>
</protein>
<feature type="signal peptide" evidence="2">
    <location>
        <begin position="1"/>
        <end position="17"/>
    </location>
</feature>
<evidence type="ECO:0000256" key="2">
    <source>
        <dbReference type="SAM" id="SignalP"/>
    </source>
</evidence>
<keyword evidence="4" id="KW-1185">Reference proteome</keyword>
<dbReference type="Proteomes" id="UP000799436">
    <property type="component" value="Unassembled WGS sequence"/>
</dbReference>
<reference evidence="3" key="1">
    <citation type="journal article" date="2020" name="Stud. Mycol.">
        <title>101 Dothideomycetes genomes: a test case for predicting lifestyles and emergence of pathogens.</title>
        <authorList>
            <person name="Haridas S."/>
            <person name="Albert R."/>
            <person name="Binder M."/>
            <person name="Bloem J."/>
            <person name="Labutti K."/>
            <person name="Salamov A."/>
            <person name="Andreopoulos B."/>
            <person name="Baker S."/>
            <person name="Barry K."/>
            <person name="Bills G."/>
            <person name="Bluhm B."/>
            <person name="Cannon C."/>
            <person name="Castanera R."/>
            <person name="Culley D."/>
            <person name="Daum C."/>
            <person name="Ezra D."/>
            <person name="Gonzalez J."/>
            <person name="Henrissat B."/>
            <person name="Kuo A."/>
            <person name="Liang C."/>
            <person name="Lipzen A."/>
            <person name="Lutzoni F."/>
            <person name="Magnuson J."/>
            <person name="Mondo S."/>
            <person name="Nolan M."/>
            <person name="Ohm R."/>
            <person name="Pangilinan J."/>
            <person name="Park H.-J."/>
            <person name="Ramirez L."/>
            <person name="Alfaro M."/>
            <person name="Sun H."/>
            <person name="Tritt A."/>
            <person name="Yoshinaga Y."/>
            <person name="Zwiers L.-H."/>
            <person name="Turgeon B."/>
            <person name="Goodwin S."/>
            <person name="Spatafora J."/>
            <person name="Crous P."/>
            <person name="Grigoriev I."/>
        </authorList>
    </citation>
    <scope>NUCLEOTIDE SEQUENCE</scope>
    <source>
        <strain evidence="3">CBS 116005</strain>
    </source>
</reference>